<dbReference type="Pfam" id="PF01243">
    <property type="entry name" value="PNPOx_N"/>
    <property type="match status" value="1"/>
</dbReference>
<dbReference type="InterPro" id="IPR011576">
    <property type="entry name" value="Pyridox_Oxase_N"/>
</dbReference>
<evidence type="ECO:0000256" key="8">
    <source>
        <dbReference type="ARBA" id="ARBA00022630"/>
    </source>
</evidence>
<keyword evidence="15" id="KW-1185">Reference proteome</keyword>
<keyword evidence="8" id="KW-0285">Flavoprotein</keyword>
<evidence type="ECO:0000313" key="15">
    <source>
        <dbReference type="Proteomes" id="UP000820818"/>
    </source>
</evidence>
<evidence type="ECO:0000256" key="11">
    <source>
        <dbReference type="ARBA" id="ARBA00023096"/>
    </source>
</evidence>
<protein>
    <recommendedName>
        <fullName evidence="7">pyridoxal 5'-phosphate synthase</fullName>
        <ecNumber evidence="7">1.4.3.5</ecNumber>
    </recommendedName>
</protein>
<comment type="function">
    <text evidence="2">Catalyzes the oxidation of either pyridoxine 5'-phosphate (PNP) or pyridoxamine 5'-phosphate (PMP) into pyridoxal 5'-phosphate (PLP).</text>
</comment>
<dbReference type="HAMAP" id="MF_01629">
    <property type="entry name" value="PdxH"/>
    <property type="match status" value="1"/>
</dbReference>
<feature type="domain" description="Pyridoxine 5'-phosphate oxidase dimerisation C-terminal" evidence="13">
    <location>
        <begin position="181"/>
        <end position="223"/>
    </location>
</feature>
<dbReference type="SUPFAM" id="SSF50475">
    <property type="entry name" value="FMN-binding split barrel"/>
    <property type="match status" value="1"/>
</dbReference>
<evidence type="ECO:0000256" key="9">
    <source>
        <dbReference type="ARBA" id="ARBA00022643"/>
    </source>
</evidence>
<dbReference type="PROSITE" id="PS01064">
    <property type="entry name" value="PYRIDOX_OXIDASE"/>
    <property type="match status" value="1"/>
</dbReference>
<comment type="cofactor">
    <cofactor evidence="1">
        <name>FMN</name>
        <dbReference type="ChEBI" id="CHEBI:58210"/>
    </cofactor>
</comment>
<dbReference type="InterPro" id="IPR000659">
    <property type="entry name" value="Pyridox_Oxase"/>
</dbReference>
<accession>A0AAD5PKH8</accession>
<organism evidence="14 15">
    <name type="scientific">Daphnia sinensis</name>
    <dbReference type="NCBI Taxonomy" id="1820382"/>
    <lineage>
        <taxon>Eukaryota</taxon>
        <taxon>Metazoa</taxon>
        <taxon>Ecdysozoa</taxon>
        <taxon>Arthropoda</taxon>
        <taxon>Crustacea</taxon>
        <taxon>Branchiopoda</taxon>
        <taxon>Diplostraca</taxon>
        <taxon>Cladocera</taxon>
        <taxon>Anomopoda</taxon>
        <taxon>Daphniidae</taxon>
        <taxon>Daphnia</taxon>
        <taxon>Daphnia similis group</taxon>
    </lineage>
</organism>
<dbReference type="GO" id="GO:0004733">
    <property type="term" value="F:pyridoxamine phosphate oxidase activity"/>
    <property type="evidence" value="ECO:0007669"/>
    <property type="project" value="UniProtKB-EC"/>
</dbReference>
<sequence length="223" mass="25719">MKTSIAHLRQDYQLQSLDIADVDPNPFVQFAKWFEDTIKAEILEPNAMTLSTATPEGKPSSRIVLLKGLEFHHPELQTGGFVFYTNYNSQKGEEMAANPHVSLCFNWLDLQRQVRIEGTVSKVSADISTEYFNSRPKLSRIGAWVSNQSQVVPDRAYLENRFKELSEKYEDTEGVPRPAHWGGYIVKPTLIEFWQGRRSRLHDRICYTKLEGSEEWKIERLAP</sequence>
<evidence type="ECO:0000313" key="14">
    <source>
        <dbReference type="EMBL" id="KAI9549242.1"/>
    </source>
</evidence>
<evidence type="ECO:0000259" key="13">
    <source>
        <dbReference type="Pfam" id="PF10590"/>
    </source>
</evidence>
<evidence type="ECO:0000256" key="4">
    <source>
        <dbReference type="ARBA" id="ARBA00005037"/>
    </source>
</evidence>
<dbReference type="PIRSF" id="PIRSF000190">
    <property type="entry name" value="Pyd_amn-ph_oxd"/>
    <property type="match status" value="1"/>
</dbReference>
<dbReference type="InterPro" id="IPR019576">
    <property type="entry name" value="Pyridoxamine_oxidase_dimer_C"/>
</dbReference>
<dbReference type="Proteomes" id="UP000820818">
    <property type="component" value="Unassembled WGS sequence"/>
</dbReference>
<keyword evidence="11" id="KW-0664">Pyridoxine biosynthesis</keyword>
<evidence type="ECO:0000256" key="10">
    <source>
        <dbReference type="ARBA" id="ARBA00023002"/>
    </source>
</evidence>
<comment type="caution">
    <text evidence="14">The sequence shown here is derived from an EMBL/GenBank/DDBJ whole genome shotgun (WGS) entry which is preliminary data.</text>
</comment>
<comment type="subunit">
    <text evidence="6">Homodimer.</text>
</comment>
<keyword evidence="10" id="KW-0560">Oxidoreductase</keyword>
<proteinExistence type="inferred from homology"/>
<dbReference type="NCBIfam" id="TIGR00558">
    <property type="entry name" value="pdxH"/>
    <property type="match status" value="1"/>
</dbReference>
<evidence type="ECO:0000256" key="6">
    <source>
        <dbReference type="ARBA" id="ARBA00011738"/>
    </source>
</evidence>
<comment type="pathway">
    <text evidence="3">Cofactor metabolism; pyridoxal 5'-phosphate salvage; pyridoxal 5'-phosphate from pyridoxamine 5'-phosphate: step 1/1.</text>
</comment>
<dbReference type="Gene3D" id="2.30.110.10">
    <property type="entry name" value="Electron Transport, Fmn-binding Protein, Chain A"/>
    <property type="match status" value="1"/>
</dbReference>
<dbReference type="GO" id="GO:0008615">
    <property type="term" value="P:pyridoxine biosynthetic process"/>
    <property type="evidence" value="ECO:0007669"/>
    <property type="project" value="UniProtKB-KW"/>
</dbReference>
<dbReference type="InterPro" id="IPR012349">
    <property type="entry name" value="Split_barrel_FMN-bd"/>
</dbReference>
<evidence type="ECO:0000256" key="2">
    <source>
        <dbReference type="ARBA" id="ARBA00003691"/>
    </source>
</evidence>
<evidence type="ECO:0000256" key="1">
    <source>
        <dbReference type="ARBA" id="ARBA00001917"/>
    </source>
</evidence>
<dbReference type="PANTHER" id="PTHR10851:SF0">
    <property type="entry name" value="PYRIDOXINE-5'-PHOSPHATE OXIDASE"/>
    <property type="match status" value="1"/>
</dbReference>
<dbReference type="NCBIfam" id="NF004231">
    <property type="entry name" value="PRK05679.1"/>
    <property type="match status" value="1"/>
</dbReference>
<dbReference type="EMBL" id="WJBH02000341">
    <property type="protein sequence ID" value="KAI9549242.1"/>
    <property type="molecule type" value="Genomic_DNA"/>
</dbReference>
<evidence type="ECO:0000259" key="12">
    <source>
        <dbReference type="Pfam" id="PF01243"/>
    </source>
</evidence>
<evidence type="ECO:0000256" key="3">
    <source>
        <dbReference type="ARBA" id="ARBA00004738"/>
    </source>
</evidence>
<reference evidence="14" key="1">
    <citation type="submission" date="2022-05" db="EMBL/GenBank/DDBJ databases">
        <title>A multi-omics perspective on studying reproductive biology in Daphnia sinensis.</title>
        <authorList>
            <person name="Jia J."/>
        </authorList>
    </citation>
    <scope>NUCLEOTIDE SEQUENCE</scope>
    <source>
        <strain evidence="14">WSL</strain>
    </source>
</reference>
<comment type="pathway">
    <text evidence="4">Cofactor metabolism; pyridoxal 5'-phosphate salvage; pyridoxal 5'-phosphate from pyridoxine 5'-phosphate: step 1/1.</text>
</comment>
<dbReference type="PANTHER" id="PTHR10851">
    <property type="entry name" value="PYRIDOXINE-5-PHOSPHATE OXIDASE"/>
    <property type="match status" value="1"/>
</dbReference>
<dbReference type="Pfam" id="PF10590">
    <property type="entry name" value="PNP_phzG_C"/>
    <property type="match status" value="1"/>
</dbReference>
<evidence type="ECO:0000256" key="7">
    <source>
        <dbReference type="ARBA" id="ARBA00012801"/>
    </source>
</evidence>
<evidence type="ECO:0000256" key="5">
    <source>
        <dbReference type="ARBA" id="ARBA00007301"/>
    </source>
</evidence>
<dbReference type="GO" id="GO:0010181">
    <property type="term" value="F:FMN binding"/>
    <property type="evidence" value="ECO:0007669"/>
    <property type="project" value="InterPro"/>
</dbReference>
<name>A0AAD5PKH8_9CRUS</name>
<comment type="similarity">
    <text evidence="5">Belongs to the pyridoxamine 5'-phosphate oxidase family.</text>
</comment>
<dbReference type="AlphaFoldDB" id="A0AAD5PKH8"/>
<gene>
    <name evidence="14" type="ORF">GHT06_006819</name>
</gene>
<dbReference type="FunFam" id="2.30.110.10:FF:000005">
    <property type="entry name" value="NAD(P)H-hydrate epimerase"/>
    <property type="match status" value="1"/>
</dbReference>
<dbReference type="EC" id="1.4.3.5" evidence="7"/>
<dbReference type="InterPro" id="IPR019740">
    <property type="entry name" value="Pyridox_Oxase_CS"/>
</dbReference>
<feature type="domain" description="Pyridoxamine 5'-phosphate oxidase N-terminal" evidence="12">
    <location>
        <begin position="35"/>
        <end position="166"/>
    </location>
</feature>
<keyword evidence="9" id="KW-0288">FMN</keyword>